<evidence type="ECO:0000256" key="2">
    <source>
        <dbReference type="SAM" id="Phobius"/>
    </source>
</evidence>
<evidence type="ECO:0000313" key="4">
    <source>
        <dbReference type="EMBL" id="KAK0644606.1"/>
    </source>
</evidence>
<feature type="transmembrane region" description="Helical" evidence="2">
    <location>
        <begin position="527"/>
        <end position="560"/>
    </location>
</feature>
<dbReference type="Proteomes" id="UP001174936">
    <property type="component" value="Unassembled WGS sequence"/>
</dbReference>
<proteinExistence type="predicted"/>
<keyword evidence="5" id="KW-1185">Reference proteome</keyword>
<feature type="transmembrane region" description="Helical" evidence="2">
    <location>
        <begin position="493"/>
        <end position="515"/>
    </location>
</feature>
<feature type="region of interest" description="Disordered" evidence="1">
    <location>
        <begin position="242"/>
        <end position="266"/>
    </location>
</feature>
<evidence type="ECO:0000313" key="5">
    <source>
        <dbReference type="Proteomes" id="UP001174936"/>
    </source>
</evidence>
<keyword evidence="2" id="KW-0812">Transmembrane</keyword>
<comment type="caution">
    <text evidence="4">The sequence shown here is derived from an EMBL/GenBank/DDBJ whole genome shotgun (WGS) entry which is preliminary data.</text>
</comment>
<feature type="chain" id="PRO_5041236607" evidence="3">
    <location>
        <begin position="22"/>
        <end position="590"/>
    </location>
</feature>
<feature type="signal peptide" evidence="3">
    <location>
        <begin position="1"/>
        <end position="21"/>
    </location>
</feature>
<accession>A0AA39Y3V5</accession>
<protein>
    <submittedName>
        <fullName evidence="4">Uncharacterized protein</fullName>
    </submittedName>
</protein>
<name>A0AA39Y3V5_9PEZI</name>
<dbReference type="AlphaFoldDB" id="A0AA39Y3V5"/>
<feature type="transmembrane region" description="Helical" evidence="2">
    <location>
        <begin position="572"/>
        <end position="588"/>
    </location>
</feature>
<evidence type="ECO:0000256" key="3">
    <source>
        <dbReference type="SAM" id="SignalP"/>
    </source>
</evidence>
<feature type="transmembrane region" description="Helical" evidence="2">
    <location>
        <begin position="305"/>
        <end position="327"/>
    </location>
</feature>
<reference evidence="4" key="1">
    <citation type="submission" date="2023-06" db="EMBL/GenBank/DDBJ databases">
        <title>Genome-scale phylogeny and comparative genomics of the fungal order Sordariales.</title>
        <authorList>
            <consortium name="Lawrence Berkeley National Laboratory"/>
            <person name="Hensen N."/>
            <person name="Bonometti L."/>
            <person name="Westerberg I."/>
            <person name="Brannstrom I.O."/>
            <person name="Guillou S."/>
            <person name="Cros-Aarteil S."/>
            <person name="Calhoun S."/>
            <person name="Haridas S."/>
            <person name="Kuo A."/>
            <person name="Mondo S."/>
            <person name="Pangilinan J."/>
            <person name="Riley R."/>
            <person name="Labutti K."/>
            <person name="Andreopoulos B."/>
            <person name="Lipzen A."/>
            <person name="Chen C."/>
            <person name="Yanf M."/>
            <person name="Daum C."/>
            <person name="Ng V."/>
            <person name="Clum A."/>
            <person name="Steindorff A."/>
            <person name="Ohm R."/>
            <person name="Martin F."/>
            <person name="Silar P."/>
            <person name="Natvig D."/>
            <person name="Lalanne C."/>
            <person name="Gautier V."/>
            <person name="Ament-Velasquez S.L."/>
            <person name="Kruys A."/>
            <person name="Hutchinson M.I."/>
            <person name="Powell A.J."/>
            <person name="Barry K."/>
            <person name="Miller A.N."/>
            <person name="Grigoriev I.V."/>
            <person name="Debuchy R."/>
            <person name="Gladieux P."/>
            <person name="Thoren M.H."/>
            <person name="Johannesson H."/>
        </authorList>
    </citation>
    <scope>NUCLEOTIDE SEQUENCE</scope>
    <source>
        <strain evidence="4">SMH2532-1</strain>
    </source>
</reference>
<keyword evidence="2" id="KW-0472">Membrane</keyword>
<evidence type="ECO:0000256" key="1">
    <source>
        <dbReference type="SAM" id="MobiDB-lite"/>
    </source>
</evidence>
<keyword evidence="2" id="KW-1133">Transmembrane helix</keyword>
<organism evidence="4 5">
    <name type="scientific">Cercophora newfieldiana</name>
    <dbReference type="NCBI Taxonomy" id="92897"/>
    <lineage>
        <taxon>Eukaryota</taxon>
        <taxon>Fungi</taxon>
        <taxon>Dikarya</taxon>
        <taxon>Ascomycota</taxon>
        <taxon>Pezizomycotina</taxon>
        <taxon>Sordariomycetes</taxon>
        <taxon>Sordariomycetidae</taxon>
        <taxon>Sordariales</taxon>
        <taxon>Lasiosphaeriaceae</taxon>
        <taxon>Cercophora</taxon>
    </lineage>
</organism>
<keyword evidence="3" id="KW-0732">Signal</keyword>
<gene>
    <name evidence="4" type="ORF">B0T16DRAFT_460643</name>
</gene>
<dbReference type="EMBL" id="JAULSV010000005">
    <property type="protein sequence ID" value="KAK0644606.1"/>
    <property type="molecule type" value="Genomic_DNA"/>
</dbReference>
<sequence length="590" mass="63364">MGCGLAASILTALRLAGMANGSPLPETVTVSGPGVSDHGKPNLVCFPTKAMNVAVFFFVNYLAHAASTRIPPGSSTYHTIYTMFNSLHNPMVGITVATGAISRWSLGLKSAFPYIAFPPDNLETAHRAGALVTASRTQDWTPHPSDKVLRGVKVVERDRKEGSPPTETEKQDAPAQSKFDYYHIRMAGVQDLSESRDAWQAPGSVVDLGGSNVPGALVFGGFKLPRGYRWVSLPMDVVVEPLSSRSTRSEPRAEQGQTQPNPGGGSGHTDFGAVYSIAQPIAAVVQVVSAGITLYRARGDQLDRYGFTAFGLTVVPYLVMSVINFFAHIAVPKYNTLLLVQSDILEEVAVRCGYEHSTSLGGVVAKLLPGDHLSPGQVDVSLVEDNPPRPSRYRTLNLLQNNWAQAAGKENEWEICDAAVDLGRDTADGAALVVLVDQLPVNPEASSEDTNNKGRDCACRGDIVVPKFPSVQKRVGGSSPMSRLRLWGAPQRALLANVVSLLMGLLVVAVIGIVSRFQLGIASKPGWRVLMIVWLVATNGSPIYIDVIVVMVGFSSFIFVEPERVLRNISGWILQHLASCLLSGSWLVNS</sequence>